<evidence type="ECO:0000256" key="4">
    <source>
        <dbReference type="ARBA" id="ARBA00023136"/>
    </source>
</evidence>
<dbReference type="GO" id="GO:0016020">
    <property type="term" value="C:membrane"/>
    <property type="evidence" value="ECO:0007669"/>
    <property type="project" value="UniProtKB-SubCell"/>
</dbReference>
<evidence type="ECO:0000256" key="1">
    <source>
        <dbReference type="ARBA" id="ARBA00004141"/>
    </source>
</evidence>
<sequence length="465" mass="51635">MLNAIKNNRGQLKLMICSFLVSYIALIVGCSYVYTSILLSKLKEPSSSIRINEEMASWIASVPILVSPVGLIVIGILTDKIGRKKSIQIAYIPMMISWLTLAYSTTLESVVVGRIMLGSSLSSASYVYVYLAEVCPTQYRVLYLSVVTVFVGVGMIMECVLAMFFQWQTVSAILFVLCCFGFVSMFLVPESPAWLRAHGRIYEAEQAEIRLGIDPPPSSPSTVTAVATANNGDVKEPDVPYWKLFTQSTVWKPTLITLAFFVCQQGSGFYVLLFYSIDVLHDCRVQWDGITVTIFLSVARVIGSMVFSMLHKVRRKTLTVVSSVGMALSLIVIIIYMKTYKEVDEPPYGMTLIVAFVAYVFFSLLSILPLPWTLCGEVFPMAVKGTMCGIVQVIGFELMFIVIKIYPSLVLMCGIENVWSVFAGFCVLSALYGAFIMPETKGKSLDEILTSFKSHKKPPIENRLP</sequence>
<dbReference type="PANTHER" id="PTHR48021">
    <property type="match status" value="1"/>
</dbReference>
<keyword evidence="8" id="KW-1185">Reference proteome</keyword>
<feature type="transmembrane region" description="Helical" evidence="5">
    <location>
        <begin position="12"/>
        <end position="35"/>
    </location>
</feature>
<evidence type="ECO:0000313" key="8">
    <source>
        <dbReference type="Proteomes" id="UP000325440"/>
    </source>
</evidence>
<dbReference type="InterPro" id="IPR003663">
    <property type="entry name" value="Sugar/inositol_transpt"/>
</dbReference>
<protein>
    <submittedName>
        <fullName evidence="7">Sugar/inositol transporter,Major facilitator superfamily domain,Major facilitator, sugar transporter</fullName>
    </submittedName>
</protein>
<feature type="transmembrane region" description="Helical" evidence="5">
    <location>
        <begin position="89"/>
        <end position="105"/>
    </location>
</feature>
<evidence type="ECO:0000259" key="6">
    <source>
        <dbReference type="PROSITE" id="PS50850"/>
    </source>
</evidence>
<dbReference type="InterPro" id="IPR050549">
    <property type="entry name" value="MFS_Trehalose_Transporter"/>
</dbReference>
<dbReference type="AlphaFoldDB" id="A0A5E4MEA2"/>
<gene>
    <name evidence="7" type="ORF">CINCED_3A002807</name>
</gene>
<feature type="transmembrane region" description="Helical" evidence="5">
    <location>
        <begin position="141"/>
        <end position="164"/>
    </location>
</feature>
<evidence type="ECO:0000256" key="3">
    <source>
        <dbReference type="ARBA" id="ARBA00022989"/>
    </source>
</evidence>
<feature type="transmembrane region" description="Helical" evidence="5">
    <location>
        <begin position="111"/>
        <end position="129"/>
    </location>
</feature>
<keyword evidence="4 5" id="KW-0472">Membrane</keyword>
<dbReference type="PROSITE" id="PS50850">
    <property type="entry name" value="MFS"/>
    <property type="match status" value="1"/>
</dbReference>
<feature type="transmembrane region" description="Helical" evidence="5">
    <location>
        <begin position="289"/>
        <end position="310"/>
    </location>
</feature>
<organism evidence="7 8">
    <name type="scientific">Cinara cedri</name>
    <dbReference type="NCBI Taxonomy" id="506608"/>
    <lineage>
        <taxon>Eukaryota</taxon>
        <taxon>Metazoa</taxon>
        <taxon>Ecdysozoa</taxon>
        <taxon>Arthropoda</taxon>
        <taxon>Hexapoda</taxon>
        <taxon>Insecta</taxon>
        <taxon>Pterygota</taxon>
        <taxon>Neoptera</taxon>
        <taxon>Paraneoptera</taxon>
        <taxon>Hemiptera</taxon>
        <taxon>Sternorrhyncha</taxon>
        <taxon>Aphidomorpha</taxon>
        <taxon>Aphidoidea</taxon>
        <taxon>Aphididae</taxon>
        <taxon>Lachninae</taxon>
        <taxon>Cinara</taxon>
    </lineage>
</organism>
<feature type="transmembrane region" description="Helical" evidence="5">
    <location>
        <begin position="170"/>
        <end position="188"/>
    </location>
</feature>
<evidence type="ECO:0000313" key="7">
    <source>
        <dbReference type="EMBL" id="VVC29771.1"/>
    </source>
</evidence>
<dbReference type="OrthoDB" id="6600687at2759"/>
<dbReference type="InterPro" id="IPR036259">
    <property type="entry name" value="MFS_trans_sf"/>
</dbReference>
<keyword evidence="3 5" id="KW-1133">Transmembrane helix</keyword>
<dbReference type="Proteomes" id="UP000325440">
    <property type="component" value="Unassembled WGS sequence"/>
</dbReference>
<feature type="transmembrane region" description="Helical" evidence="5">
    <location>
        <begin position="255"/>
        <end position="277"/>
    </location>
</feature>
<dbReference type="PROSITE" id="PS51257">
    <property type="entry name" value="PROKAR_LIPOPROTEIN"/>
    <property type="match status" value="1"/>
</dbReference>
<dbReference type="GO" id="GO:0022857">
    <property type="term" value="F:transmembrane transporter activity"/>
    <property type="evidence" value="ECO:0007669"/>
    <property type="project" value="InterPro"/>
</dbReference>
<dbReference type="PRINTS" id="PR00171">
    <property type="entry name" value="SUGRTRNSPORT"/>
</dbReference>
<feature type="transmembrane region" description="Helical" evidence="5">
    <location>
        <begin position="382"/>
        <end position="406"/>
    </location>
</feature>
<keyword evidence="7" id="KW-0762">Sugar transport</keyword>
<keyword evidence="2 5" id="KW-0812">Transmembrane</keyword>
<feature type="transmembrane region" description="Helical" evidence="5">
    <location>
        <begin position="55"/>
        <end position="77"/>
    </location>
</feature>
<evidence type="ECO:0000256" key="5">
    <source>
        <dbReference type="SAM" id="Phobius"/>
    </source>
</evidence>
<feature type="transmembrane region" description="Helical" evidence="5">
    <location>
        <begin position="418"/>
        <end position="437"/>
    </location>
</feature>
<dbReference type="InterPro" id="IPR005828">
    <property type="entry name" value="MFS_sugar_transport-like"/>
</dbReference>
<proteinExistence type="predicted"/>
<comment type="subcellular location">
    <subcellularLocation>
        <location evidence="1">Membrane</location>
        <topology evidence="1">Multi-pass membrane protein</topology>
    </subcellularLocation>
</comment>
<dbReference type="PANTHER" id="PTHR48021:SF32">
    <property type="entry name" value="FACILITATED TREHALOSE TRANSPORTER TRET1-2 HOMOLOG-LIKE PROTEIN"/>
    <property type="match status" value="1"/>
</dbReference>
<dbReference type="Pfam" id="PF00083">
    <property type="entry name" value="Sugar_tr"/>
    <property type="match status" value="1"/>
</dbReference>
<evidence type="ECO:0000256" key="2">
    <source>
        <dbReference type="ARBA" id="ARBA00022692"/>
    </source>
</evidence>
<dbReference type="Gene3D" id="1.20.1250.20">
    <property type="entry name" value="MFS general substrate transporter like domains"/>
    <property type="match status" value="1"/>
</dbReference>
<feature type="transmembrane region" description="Helical" evidence="5">
    <location>
        <begin position="348"/>
        <end position="370"/>
    </location>
</feature>
<reference evidence="7 8" key="1">
    <citation type="submission" date="2019-08" db="EMBL/GenBank/DDBJ databases">
        <authorList>
            <person name="Alioto T."/>
            <person name="Alioto T."/>
            <person name="Gomez Garrido J."/>
        </authorList>
    </citation>
    <scope>NUCLEOTIDE SEQUENCE [LARGE SCALE GENOMIC DNA]</scope>
</reference>
<accession>A0A5E4MEA2</accession>
<feature type="domain" description="Major facilitator superfamily (MFS) profile" evidence="6">
    <location>
        <begin position="10"/>
        <end position="441"/>
    </location>
</feature>
<name>A0A5E4MEA2_9HEMI</name>
<keyword evidence="7" id="KW-0813">Transport</keyword>
<dbReference type="SUPFAM" id="SSF103473">
    <property type="entry name" value="MFS general substrate transporter"/>
    <property type="match status" value="1"/>
</dbReference>
<dbReference type="EMBL" id="CABPRJ010000498">
    <property type="protein sequence ID" value="VVC29771.1"/>
    <property type="molecule type" value="Genomic_DNA"/>
</dbReference>
<dbReference type="InterPro" id="IPR020846">
    <property type="entry name" value="MFS_dom"/>
</dbReference>
<feature type="transmembrane region" description="Helical" evidence="5">
    <location>
        <begin position="317"/>
        <end position="336"/>
    </location>
</feature>